<comment type="subcellular location">
    <subcellularLocation>
        <location evidence="1">Cell membrane</location>
        <topology evidence="1">Multi-pass membrane protein</topology>
    </subcellularLocation>
</comment>
<evidence type="ECO:0000256" key="6">
    <source>
        <dbReference type="SAM" id="Phobius"/>
    </source>
</evidence>
<feature type="transmembrane region" description="Helical" evidence="6">
    <location>
        <begin position="340"/>
        <end position="364"/>
    </location>
</feature>
<evidence type="ECO:0000256" key="2">
    <source>
        <dbReference type="ARBA" id="ARBA00022475"/>
    </source>
</evidence>
<dbReference type="Gene3D" id="1.20.1250.20">
    <property type="entry name" value="MFS general substrate transporter like domains"/>
    <property type="match status" value="1"/>
</dbReference>
<feature type="transmembrane region" description="Helical" evidence="6">
    <location>
        <begin position="53"/>
        <end position="70"/>
    </location>
</feature>
<dbReference type="PANTHER" id="PTHR43124">
    <property type="entry name" value="PURINE EFFLUX PUMP PBUE"/>
    <property type="match status" value="1"/>
</dbReference>
<name>A0AA97AKL6_9CYAN</name>
<dbReference type="GO" id="GO:0022857">
    <property type="term" value="F:transmembrane transporter activity"/>
    <property type="evidence" value="ECO:0007669"/>
    <property type="project" value="InterPro"/>
</dbReference>
<keyword evidence="3 6" id="KW-0812">Transmembrane</keyword>
<dbReference type="InterPro" id="IPR036259">
    <property type="entry name" value="MFS_trans_sf"/>
</dbReference>
<sequence length="400" mass="42131">MPMTQSNQRAKLWVLLAAGSLAVMPGAVILPVLGDIKAQFQLDEFLAGRLASAHYSMVALFSPILGILASRVGWVRVLVGSLLLFALFGMAGTWVNSFSPMLLTRLLLGAATGGIAAASLGILSQIYQQEEERSQAIALASSTISLANIAYPLLAGLLGAANWQIAFYLYGLSLPIALAALLNLSDRPQSTEATASLLNSVELAKILSMLKNPRVLRFMLTLLLTSATAYATVTNLSIYLKTDPINADTPVIGLILASQAIGSAAISAFGLKYLTRRFGVVPTIGIGFGLLTLALIAMPNSVQPALLLLAAILFGVGLGIVVPSHYSALATITPPNLQPIVLAVGTGVTFLGQFLSPDIFGTIFNSEQPITTFYAGAMLSFSMGLLLVLASRNLQRIRES</sequence>
<feature type="domain" description="Major facilitator superfamily (MFS) profile" evidence="7">
    <location>
        <begin position="11"/>
        <end position="395"/>
    </location>
</feature>
<keyword evidence="2" id="KW-1003">Cell membrane</keyword>
<accession>A0AA97AKL6</accession>
<feature type="transmembrane region" description="Helical" evidence="6">
    <location>
        <begin position="278"/>
        <end position="299"/>
    </location>
</feature>
<reference evidence="8" key="1">
    <citation type="submission" date="2020-05" db="EMBL/GenBank/DDBJ databases">
        <authorList>
            <person name="Zhu T."/>
            <person name="Keshari N."/>
            <person name="Lu X."/>
        </authorList>
    </citation>
    <scope>NUCLEOTIDE SEQUENCE</scope>
    <source>
        <strain evidence="8">NK1-12</strain>
    </source>
</reference>
<feature type="transmembrane region" description="Helical" evidence="6">
    <location>
        <begin position="102"/>
        <end position="124"/>
    </location>
</feature>
<dbReference type="AlphaFoldDB" id="A0AA97AKL6"/>
<protein>
    <submittedName>
        <fullName evidence="8">MFS transporter</fullName>
    </submittedName>
</protein>
<keyword evidence="4 6" id="KW-1133">Transmembrane helix</keyword>
<feature type="transmembrane region" description="Helical" evidence="6">
    <location>
        <begin position="251"/>
        <end position="271"/>
    </location>
</feature>
<feature type="transmembrane region" description="Helical" evidence="6">
    <location>
        <begin position="215"/>
        <end position="239"/>
    </location>
</feature>
<feature type="transmembrane region" description="Helical" evidence="6">
    <location>
        <begin position="12"/>
        <end position="33"/>
    </location>
</feature>
<dbReference type="Pfam" id="PF07690">
    <property type="entry name" value="MFS_1"/>
    <property type="match status" value="2"/>
</dbReference>
<proteinExistence type="predicted"/>
<dbReference type="InterPro" id="IPR050189">
    <property type="entry name" value="MFS_Efflux_Transporters"/>
</dbReference>
<dbReference type="InterPro" id="IPR011701">
    <property type="entry name" value="MFS"/>
</dbReference>
<evidence type="ECO:0000256" key="4">
    <source>
        <dbReference type="ARBA" id="ARBA00022989"/>
    </source>
</evidence>
<dbReference type="EMBL" id="CP053586">
    <property type="protein sequence ID" value="WNZ23732.1"/>
    <property type="molecule type" value="Genomic_DNA"/>
</dbReference>
<dbReference type="SUPFAM" id="SSF103473">
    <property type="entry name" value="MFS general substrate transporter"/>
    <property type="match status" value="1"/>
</dbReference>
<dbReference type="InterPro" id="IPR020846">
    <property type="entry name" value="MFS_dom"/>
</dbReference>
<feature type="transmembrane region" description="Helical" evidence="6">
    <location>
        <begin position="165"/>
        <end position="184"/>
    </location>
</feature>
<dbReference type="PROSITE" id="PS50850">
    <property type="entry name" value="MFS"/>
    <property type="match status" value="1"/>
</dbReference>
<evidence type="ECO:0000256" key="3">
    <source>
        <dbReference type="ARBA" id="ARBA00022692"/>
    </source>
</evidence>
<dbReference type="GO" id="GO:0005886">
    <property type="term" value="C:plasma membrane"/>
    <property type="evidence" value="ECO:0007669"/>
    <property type="project" value="UniProtKB-SubCell"/>
</dbReference>
<feature type="transmembrane region" description="Helical" evidence="6">
    <location>
        <begin position="136"/>
        <end position="159"/>
    </location>
</feature>
<keyword evidence="5 6" id="KW-0472">Membrane</keyword>
<dbReference type="RefSeq" id="WP_316435470.1">
    <property type="nucleotide sequence ID" value="NZ_CP053586.1"/>
</dbReference>
<evidence type="ECO:0000256" key="1">
    <source>
        <dbReference type="ARBA" id="ARBA00004651"/>
    </source>
</evidence>
<feature type="transmembrane region" description="Helical" evidence="6">
    <location>
        <begin position="370"/>
        <end position="390"/>
    </location>
</feature>
<organism evidence="8">
    <name type="scientific">Leptolyngbya sp. NK1-12</name>
    <dbReference type="NCBI Taxonomy" id="2547451"/>
    <lineage>
        <taxon>Bacteria</taxon>
        <taxon>Bacillati</taxon>
        <taxon>Cyanobacteriota</taxon>
        <taxon>Cyanophyceae</taxon>
        <taxon>Leptolyngbyales</taxon>
        <taxon>Leptolyngbyaceae</taxon>
        <taxon>Leptolyngbya group</taxon>
        <taxon>Leptolyngbya</taxon>
    </lineage>
</organism>
<feature type="transmembrane region" description="Helical" evidence="6">
    <location>
        <begin position="77"/>
        <end position="96"/>
    </location>
</feature>
<dbReference type="PANTHER" id="PTHR43124:SF3">
    <property type="entry name" value="CHLORAMPHENICOL EFFLUX PUMP RV0191"/>
    <property type="match status" value="1"/>
</dbReference>
<feature type="transmembrane region" description="Helical" evidence="6">
    <location>
        <begin position="305"/>
        <end position="328"/>
    </location>
</feature>
<gene>
    <name evidence="8" type="ORF">HJG54_13300</name>
</gene>
<evidence type="ECO:0000313" key="8">
    <source>
        <dbReference type="EMBL" id="WNZ23732.1"/>
    </source>
</evidence>
<evidence type="ECO:0000259" key="7">
    <source>
        <dbReference type="PROSITE" id="PS50850"/>
    </source>
</evidence>
<evidence type="ECO:0000256" key="5">
    <source>
        <dbReference type="ARBA" id="ARBA00023136"/>
    </source>
</evidence>